<accession>A0A3G1KUM1</accession>
<dbReference type="PANTHER" id="PTHR42928:SF5">
    <property type="entry name" value="BLR1237 PROTEIN"/>
    <property type="match status" value="1"/>
</dbReference>
<dbReference type="InterPro" id="IPR005064">
    <property type="entry name" value="BUG"/>
</dbReference>
<dbReference type="PROSITE" id="PS51257">
    <property type="entry name" value="PROKAR_LIPOPROTEIN"/>
    <property type="match status" value="1"/>
</dbReference>
<dbReference type="SUPFAM" id="SSF53850">
    <property type="entry name" value="Periplasmic binding protein-like II"/>
    <property type="match status" value="1"/>
</dbReference>
<gene>
    <name evidence="2" type="ORF">DCMF_16295</name>
</gene>
<protein>
    <recommendedName>
        <fullName evidence="4">Tripartite tricarboxylate transporter substrate binding protein</fullName>
    </recommendedName>
</protein>
<evidence type="ECO:0008006" key="4">
    <source>
        <dbReference type="Google" id="ProtNLM"/>
    </source>
</evidence>
<dbReference type="KEGG" id="fwa:DCMF_16295"/>
<dbReference type="PANTHER" id="PTHR42928">
    <property type="entry name" value="TRICARBOXYLATE-BINDING PROTEIN"/>
    <property type="match status" value="1"/>
</dbReference>
<comment type="similarity">
    <text evidence="1">Belongs to the UPF0065 (bug) family.</text>
</comment>
<proteinExistence type="inferred from homology"/>
<evidence type="ECO:0000313" key="2">
    <source>
        <dbReference type="EMBL" id="ATW26124.1"/>
    </source>
</evidence>
<keyword evidence="3" id="KW-1185">Reference proteome</keyword>
<dbReference type="Gene3D" id="3.40.190.10">
    <property type="entry name" value="Periplasmic binding protein-like II"/>
    <property type="match status" value="1"/>
</dbReference>
<organism evidence="2 3">
    <name type="scientific">Formimonas warabiya</name>
    <dbReference type="NCBI Taxonomy" id="1761012"/>
    <lineage>
        <taxon>Bacteria</taxon>
        <taxon>Bacillati</taxon>
        <taxon>Bacillota</taxon>
        <taxon>Clostridia</taxon>
        <taxon>Eubacteriales</taxon>
        <taxon>Peptococcaceae</taxon>
        <taxon>Candidatus Formimonas</taxon>
    </lineage>
</organism>
<dbReference type="EMBL" id="CP017634">
    <property type="protein sequence ID" value="ATW26124.1"/>
    <property type="molecule type" value="Genomic_DNA"/>
</dbReference>
<dbReference type="Proteomes" id="UP000323521">
    <property type="component" value="Chromosome"/>
</dbReference>
<dbReference type="Pfam" id="PF03401">
    <property type="entry name" value="TctC"/>
    <property type="match status" value="1"/>
</dbReference>
<evidence type="ECO:0000313" key="3">
    <source>
        <dbReference type="Proteomes" id="UP000323521"/>
    </source>
</evidence>
<sequence>MSYRKIIVGMLGMVCLLAILGGCADKAGTEAQSGWPEKEIHFIWHSKAGSSGDILLRNLGSVIEQNLGKAVVVENREGAGGYNAWDYLRKAAPDGYTFGGVAPTFLSSMLINKMDITPADYDPVAVLFTDPLIMYCRTDSWKDFDDFVAYVKENPGVVKIAGGTPGNVDFMALRDLKEKAGLDIKEVPFEGGGEAPVAVVGKHLDIGIGEYGEIGPMVESGKLKILVSFNPLPGTDVKTIQDYGYDIHVEKFRAIVAPKGTPREIIDQMYQAISEAFKDPGFIKYYETAKMVPNLKGPEEAAQIINEQYEQIKKTLE</sequence>
<reference evidence="2 3" key="1">
    <citation type="submission" date="2016-10" db="EMBL/GenBank/DDBJ databases">
        <title>Complete Genome Sequence of Peptococcaceae strain DCMF.</title>
        <authorList>
            <person name="Edwards R.J."/>
            <person name="Holland S.I."/>
            <person name="Deshpande N.P."/>
            <person name="Wong Y.K."/>
            <person name="Ertan H."/>
            <person name="Manefield M."/>
            <person name="Russell T.L."/>
            <person name="Lee M.J."/>
        </authorList>
    </citation>
    <scope>NUCLEOTIDE SEQUENCE [LARGE SCALE GENOMIC DNA]</scope>
    <source>
        <strain evidence="2 3">DCMF</strain>
    </source>
</reference>
<dbReference type="Gene3D" id="3.40.190.150">
    <property type="entry name" value="Bordetella uptake gene, domain 1"/>
    <property type="match status" value="1"/>
</dbReference>
<dbReference type="InterPro" id="IPR042100">
    <property type="entry name" value="Bug_dom1"/>
</dbReference>
<dbReference type="PIRSF" id="PIRSF017082">
    <property type="entry name" value="YflP"/>
    <property type="match status" value="1"/>
</dbReference>
<evidence type="ECO:0000256" key="1">
    <source>
        <dbReference type="ARBA" id="ARBA00006987"/>
    </source>
</evidence>
<dbReference type="CDD" id="cd07012">
    <property type="entry name" value="PBP2_Bug_TTT"/>
    <property type="match status" value="1"/>
</dbReference>
<dbReference type="RefSeq" id="WP_214658663.1">
    <property type="nucleotide sequence ID" value="NZ_CP017634.1"/>
</dbReference>
<name>A0A3G1KUM1_FORW1</name>
<dbReference type="AlphaFoldDB" id="A0A3G1KUM1"/>